<evidence type="ECO:0000259" key="2">
    <source>
        <dbReference type="SMART" id="SM00894"/>
    </source>
</evidence>
<sequence length="61" mass="6201">MLIAGAALGGVVAVGLAPVASAEPFRNCTAARDAGYSNIPSTSEYYGEHLDRDLDGIGCES</sequence>
<feature type="chain" id="PRO_5046509313" evidence="1">
    <location>
        <begin position="23"/>
        <end position="61"/>
    </location>
</feature>
<evidence type="ECO:0000313" key="4">
    <source>
        <dbReference type="Proteomes" id="UP001172687"/>
    </source>
</evidence>
<gene>
    <name evidence="3" type="ORF">QYF68_22120</name>
</gene>
<name>A0ABT8HI92_MYCAO</name>
<dbReference type="RefSeq" id="WP_301161668.1">
    <property type="nucleotide sequence ID" value="NZ_JAUHTC010000075.1"/>
</dbReference>
<feature type="signal peptide" evidence="1">
    <location>
        <begin position="1"/>
        <end position="22"/>
    </location>
</feature>
<dbReference type="SMART" id="SM00894">
    <property type="entry name" value="Excalibur"/>
    <property type="match status" value="1"/>
</dbReference>
<dbReference type="Proteomes" id="UP001172687">
    <property type="component" value="Unassembled WGS sequence"/>
</dbReference>
<feature type="domain" description="Excalibur calcium-binding" evidence="2">
    <location>
        <begin position="24"/>
        <end position="60"/>
    </location>
</feature>
<keyword evidence="4" id="KW-1185">Reference proteome</keyword>
<proteinExistence type="predicted"/>
<evidence type="ECO:0000256" key="1">
    <source>
        <dbReference type="SAM" id="SignalP"/>
    </source>
</evidence>
<accession>A0ABT8HI92</accession>
<reference evidence="3" key="1">
    <citation type="submission" date="2023-07" db="EMBL/GenBank/DDBJ databases">
        <title>Degradation of tert-butanol by M. austroafricanum TBA100.</title>
        <authorList>
            <person name="Helbich S."/>
            <person name="Vainshtein Y."/>
        </authorList>
    </citation>
    <scope>NUCLEOTIDE SEQUENCE</scope>
    <source>
        <strain evidence="3">TBA100</strain>
    </source>
</reference>
<dbReference type="Pfam" id="PF05901">
    <property type="entry name" value="Excalibur"/>
    <property type="match status" value="1"/>
</dbReference>
<protein>
    <submittedName>
        <fullName evidence="3">Excalibur calcium-binding domain-containing protein</fullName>
    </submittedName>
</protein>
<organism evidence="3 4">
    <name type="scientific">Mycolicibacterium austroafricanum</name>
    <name type="common">Mycobacterium austroafricanum</name>
    <dbReference type="NCBI Taxonomy" id="39687"/>
    <lineage>
        <taxon>Bacteria</taxon>
        <taxon>Bacillati</taxon>
        <taxon>Actinomycetota</taxon>
        <taxon>Actinomycetes</taxon>
        <taxon>Mycobacteriales</taxon>
        <taxon>Mycobacteriaceae</taxon>
        <taxon>Mycolicibacterium</taxon>
    </lineage>
</organism>
<dbReference type="InterPro" id="IPR008613">
    <property type="entry name" value="Excalibur_Ca-bd_domain"/>
</dbReference>
<dbReference type="EMBL" id="JAUHTC010000075">
    <property type="protein sequence ID" value="MDN4520497.1"/>
    <property type="molecule type" value="Genomic_DNA"/>
</dbReference>
<keyword evidence="1" id="KW-0732">Signal</keyword>
<comment type="caution">
    <text evidence="3">The sequence shown here is derived from an EMBL/GenBank/DDBJ whole genome shotgun (WGS) entry which is preliminary data.</text>
</comment>
<evidence type="ECO:0000313" key="3">
    <source>
        <dbReference type="EMBL" id="MDN4520497.1"/>
    </source>
</evidence>